<sequence length="110" mass="13007">MNPQRRKDIGAENWKTTGRTFLFQMKFETAGPGRYMKLLGLLEAEFDLYQQQRFSDSLVIRFPGVKCEIKRKTQRTSDFAEVTFTGRTKMNCKERASQFSEVYKFFLQIL</sequence>
<dbReference type="EMBL" id="CP028136">
    <property type="protein sequence ID" value="AVR47141.1"/>
    <property type="molecule type" value="Genomic_DNA"/>
</dbReference>
<dbReference type="Proteomes" id="UP000241507">
    <property type="component" value="Chromosome"/>
</dbReference>
<evidence type="ECO:0000313" key="2">
    <source>
        <dbReference type="Proteomes" id="UP000241507"/>
    </source>
</evidence>
<protein>
    <submittedName>
        <fullName evidence="1">Uncharacterized protein</fullName>
    </submittedName>
</protein>
<dbReference type="RefSeq" id="WP_107013910.1">
    <property type="nucleotide sequence ID" value="NZ_CP028136.1"/>
</dbReference>
<dbReference type="KEGG" id="grs:C7S20_18845"/>
<accession>A0A2R3ZA49</accession>
<proteinExistence type="predicted"/>
<evidence type="ECO:0000313" key="1">
    <source>
        <dbReference type="EMBL" id="AVR47141.1"/>
    </source>
</evidence>
<organism evidence="1 2">
    <name type="scientific">Christiangramia fulva</name>
    <dbReference type="NCBI Taxonomy" id="2126553"/>
    <lineage>
        <taxon>Bacteria</taxon>
        <taxon>Pseudomonadati</taxon>
        <taxon>Bacteroidota</taxon>
        <taxon>Flavobacteriia</taxon>
        <taxon>Flavobacteriales</taxon>
        <taxon>Flavobacteriaceae</taxon>
        <taxon>Christiangramia</taxon>
    </lineage>
</organism>
<dbReference type="AlphaFoldDB" id="A0A2R3ZA49"/>
<keyword evidence="2" id="KW-1185">Reference proteome</keyword>
<gene>
    <name evidence="1" type="ORF">C7S20_18845</name>
</gene>
<reference evidence="2" key="1">
    <citation type="submission" date="2018-03" db="EMBL/GenBank/DDBJ databases">
        <title>Gramella fulva sp. nov., isolated from a dry surface of tidal flat.</title>
        <authorList>
            <person name="Hwang S.H."/>
            <person name="Hwang W.M."/>
            <person name="Kang K."/>
            <person name="Ahn T.-Y."/>
        </authorList>
    </citation>
    <scope>NUCLEOTIDE SEQUENCE [LARGE SCALE GENOMIC DNA]</scope>
    <source>
        <strain evidence="2">SH35</strain>
    </source>
</reference>
<name>A0A2R3ZA49_9FLAO</name>